<proteinExistence type="predicted"/>
<organism evidence="1 2">
    <name type="scientific">Streptomyces pseudovenezuelae</name>
    <dbReference type="NCBI Taxonomy" id="67350"/>
    <lineage>
        <taxon>Bacteria</taxon>
        <taxon>Bacillati</taxon>
        <taxon>Actinomycetota</taxon>
        <taxon>Actinomycetes</taxon>
        <taxon>Kitasatosporales</taxon>
        <taxon>Streptomycetaceae</taxon>
        <taxon>Streptomyces</taxon>
        <taxon>Streptomyces aurantiacus group</taxon>
    </lineage>
</organism>
<dbReference type="Proteomes" id="UP000053039">
    <property type="component" value="Unassembled WGS sequence"/>
</dbReference>
<dbReference type="AlphaFoldDB" id="A0A117PPG2"/>
<protein>
    <submittedName>
        <fullName evidence="1">Uncharacterized protein</fullName>
    </submittedName>
</protein>
<gene>
    <name evidence="1" type="ORF">AQI94_32260</name>
</gene>
<evidence type="ECO:0000313" key="1">
    <source>
        <dbReference type="EMBL" id="KUM84275.1"/>
    </source>
</evidence>
<evidence type="ECO:0000313" key="2">
    <source>
        <dbReference type="Proteomes" id="UP000053039"/>
    </source>
</evidence>
<sequence length="98" mass="11188">MPLKRTAQLLGLDRDLAVGKRRLRATALARPVMEMVRRFCYSTDEQVAALHLGPVNGLDDQGAQYLAEVLLKRARWAWEDICSPAGRLPFQHDHYLKM</sequence>
<reference evidence="1 2" key="1">
    <citation type="submission" date="2015-10" db="EMBL/GenBank/DDBJ databases">
        <title>Draft genome sequence of Streptomyces pseudovenezuelae DSM 40212, type strain for the species Streptomyces pseudovenezuelae.</title>
        <authorList>
            <person name="Ruckert C."/>
            <person name="Winkler A."/>
            <person name="Kalinowski J."/>
            <person name="Kampfer P."/>
            <person name="Glaeser S."/>
        </authorList>
    </citation>
    <scope>NUCLEOTIDE SEQUENCE [LARGE SCALE GENOMIC DNA]</scope>
    <source>
        <strain evidence="1 2">DSM 40212</strain>
    </source>
</reference>
<dbReference type="EMBL" id="LMWM01000036">
    <property type="protein sequence ID" value="KUM84275.1"/>
    <property type="molecule type" value="Genomic_DNA"/>
</dbReference>
<name>A0A117PPG2_9ACTN</name>
<comment type="caution">
    <text evidence="1">The sequence shown here is derived from an EMBL/GenBank/DDBJ whole genome shotgun (WGS) entry which is preliminary data.</text>
</comment>
<accession>A0A117PPG2</accession>